<dbReference type="Gene3D" id="2.40.70.10">
    <property type="entry name" value="Acid Proteases"/>
    <property type="match status" value="2"/>
</dbReference>
<dbReference type="AlphaFoldDB" id="A0AAN7B523"/>
<dbReference type="CDD" id="cd05471">
    <property type="entry name" value="pepsin_like"/>
    <property type="match status" value="1"/>
</dbReference>
<comment type="similarity">
    <text evidence="1">Belongs to the peptidase A1 family.</text>
</comment>
<protein>
    <submittedName>
        <fullName evidence="5">Aspartic peptidase domain-containing protein</fullName>
    </submittedName>
</protein>
<proteinExistence type="inferred from homology"/>
<comment type="caution">
    <text evidence="5">The sequence shown here is derived from an EMBL/GenBank/DDBJ whole genome shotgun (WGS) entry which is preliminary data.</text>
</comment>
<dbReference type="InterPro" id="IPR021109">
    <property type="entry name" value="Peptidase_aspartic_dom_sf"/>
</dbReference>
<dbReference type="PRINTS" id="PR00792">
    <property type="entry name" value="PEPSIN"/>
</dbReference>
<dbReference type="GO" id="GO:0004190">
    <property type="term" value="F:aspartic-type endopeptidase activity"/>
    <property type="evidence" value="ECO:0007669"/>
    <property type="project" value="InterPro"/>
</dbReference>
<feature type="signal peptide" evidence="3">
    <location>
        <begin position="1"/>
        <end position="22"/>
    </location>
</feature>
<sequence>MYSNSGSFVFGRVVVYATLVAAAVLENPPPGIIYTRPEPLSNVKGSTRSRAWSKSSWIRPTGNIQKIQGVGGSKTNSRSVAALLGAHQRQAGGFGYENITSTNSYGTQYATRVLWDGFPMDLIIDTGSADTWAIQKDFFCVDYAGGVVPQSACAFGPANPDPTSSYGPVTPEQHMFVQYADGELVVGPMGYTDITVGNVTVNMQQTCLANTTYWYGNNVTSGLMGLAYPSLTNAYLGPSTESVHDDPDNYQPYSPLMTSMIDQGKIGAPVFSMAIDRNASTGMLAWGGMPPVTGLDMSQTATLDIIITRLADRTATASRYSFYTVIPDGWQFGHTTNTERYPYIVDSGTTLCYLPPDLADAVAASYYPKAVYLFEYGAYFTNCNAIVPIVLAVILDGIRFLINPLDLIYRDMIDPVTGLCMIAISSGGSGPYILGDVFLQNALAIFDHGEAKMRFIPRTVS</sequence>
<keyword evidence="6" id="KW-1185">Reference proteome</keyword>
<dbReference type="GO" id="GO:0000324">
    <property type="term" value="C:fungal-type vacuole"/>
    <property type="evidence" value="ECO:0007669"/>
    <property type="project" value="TreeGrafter"/>
</dbReference>
<feature type="chain" id="PRO_5042957992" evidence="3">
    <location>
        <begin position="23"/>
        <end position="461"/>
    </location>
</feature>
<feature type="active site" evidence="2">
    <location>
        <position position="346"/>
    </location>
</feature>
<dbReference type="SUPFAM" id="SSF50630">
    <property type="entry name" value="Acid proteases"/>
    <property type="match status" value="1"/>
</dbReference>
<dbReference type="Pfam" id="PF00026">
    <property type="entry name" value="Asp"/>
    <property type="match status" value="1"/>
</dbReference>
<evidence type="ECO:0000256" key="2">
    <source>
        <dbReference type="PIRSR" id="PIRSR601461-1"/>
    </source>
</evidence>
<evidence type="ECO:0000313" key="5">
    <source>
        <dbReference type="EMBL" id="KAK4210564.1"/>
    </source>
</evidence>
<accession>A0AAN7B523</accession>
<organism evidence="5 6">
    <name type="scientific">Rhypophila decipiens</name>
    <dbReference type="NCBI Taxonomy" id="261697"/>
    <lineage>
        <taxon>Eukaryota</taxon>
        <taxon>Fungi</taxon>
        <taxon>Dikarya</taxon>
        <taxon>Ascomycota</taxon>
        <taxon>Pezizomycotina</taxon>
        <taxon>Sordariomycetes</taxon>
        <taxon>Sordariomycetidae</taxon>
        <taxon>Sordariales</taxon>
        <taxon>Naviculisporaceae</taxon>
        <taxon>Rhypophila</taxon>
    </lineage>
</organism>
<gene>
    <name evidence="5" type="ORF">QBC37DRAFT_30041</name>
</gene>
<dbReference type="EMBL" id="MU858171">
    <property type="protein sequence ID" value="KAK4210564.1"/>
    <property type="molecule type" value="Genomic_DNA"/>
</dbReference>
<dbReference type="PANTHER" id="PTHR47966">
    <property type="entry name" value="BETA-SITE APP-CLEAVING ENZYME, ISOFORM A-RELATED"/>
    <property type="match status" value="1"/>
</dbReference>
<evidence type="ECO:0000256" key="1">
    <source>
        <dbReference type="ARBA" id="ARBA00007447"/>
    </source>
</evidence>
<keyword evidence="3" id="KW-0732">Signal</keyword>
<dbReference type="InterPro" id="IPR033121">
    <property type="entry name" value="PEPTIDASE_A1"/>
</dbReference>
<dbReference type="GO" id="GO:0006508">
    <property type="term" value="P:proteolysis"/>
    <property type="evidence" value="ECO:0007669"/>
    <property type="project" value="InterPro"/>
</dbReference>
<evidence type="ECO:0000313" key="6">
    <source>
        <dbReference type="Proteomes" id="UP001301769"/>
    </source>
</evidence>
<evidence type="ECO:0000259" key="4">
    <source>
        <dbReference type="PROSITE" id="PS51767"/>
    </source>
</evidence>
<dbReference type="PROSITE" id="PS51767">
    <property type="entry name" value="PEPTIDASE_A1"/>
    <property type="match status" value="1"/>
</dbReference>
<evidence type="ECO:0000256" key="3">
    <source>
        <dbReference type="SAM" id="SignalP"/>
    </source>
</evidence>
<dbReference type="InterPro" id="IPR034164">
    <property type="entry name" value="Pepsin-like_dom"/>
</dbReference>
<reference evidence="5" key="1">
    <citation type="journal article" date="2023" name="Mol. Phylogenet. Evol.">
        <title>Genome-scale phylogeny and comparative genomics of the fungal order Sordariales.</title>
        <authorList>
            <person name="Hensen N."/>
            <person name="Bonometti L."/>
            <person name="Westerberg I."/>
            <person name="Brannstrom I.O."/>
            <person name="Guillou S."/>
            <person name="Cros-Aarteil S."/>
            <person name="Calhoun S."/>
            <person name="Haridas S."/>
            <person name="Kuo A."/>
            <person name="Mondo S."/>
            <person name="Pangilinan J."/>
            <person name="Riley R."/>
            <person name="LaButti K."/>
            <person name="Andreopoulos B."/>
            <person name="Lipzen A."/>
            <person name="Chen C."/>
            <person name="Yan M."/>
            <person name="Daum C."/>
            <person name="Ng V."/>
            <person name="Clum A."/>
            <person name="Steindorff A."/>
            <person name="Ohm R.A."/>
            <person name="Martin F."/>
            <person name="Silar P."/>
            <person name="Natvig D.O."/>
            <person name="Lalanne C."/>
            <person name="Gautier V."/>
            <person name="Ament-Velasquez S.L."/>
            <person name="Kruys A."/>
            <person name="Hutchinson M.I."/>
            <person name="Powell A.J."/>
            <person name="Barry K."/>
            <person name="Miller A.N."/>
            <person name="Grigoriev I.V."/>
            <person name="Debuchy R."/>
            <person name="Gladieux P."/>
            <person name="Hiltunen Thoren M."/>
            <person name="Johannesson H."/>
        </authorList>
    </citation>
    <scope>NUCLEOTIDE SEQUENCE</scope>
    <source>
        <strain evidence="5">PSN293</strain>
    </source>
</reference>
<dbReference type="Proteomes" id="UP001301769">
    <property type="component" value="Unassembled WGS sequence"/>
</dbReference>
<feature type="domain" description="Peptidase A1" evidence="4">
    <location>
        <begin position="109"/>
        <end position="456"/>
    </location>
</feature>
<name>A0AAN7B523_9PEZI</name>
<reference evidence="5" key="2">
    <citation type="submission" date="2023-05" db="EMBL/GenBank/DDBJ databases">
        <authorList>
            <consortium name="Lawrence Berkeley National Laboratory"/>
            <person name="Steindorff A."/>
            <person name="Hensen N."/>
            <person name="Bonometti L."/>
            <person name="Westerberg I."/>
            <person name="Brannstrom I.O."/>
            <person name="Guillou S."/>
            <person name="Cros-Aarteil S."/>
            <person name="Calhoun S."/>
            <person name="Haridas S."/>
            <person name="Kuo A."/>
            <person name="Mondo S."/>
            <person name="Pangilinan J."/>
            <person name="Riley R."/>
            <person name="Labutti K."/>
            <person name="Andreopoulos B."/>
            <person name="Lipzen A."/>
            <person name="Chen C."/>
            <person name="Yanf M."/>
            <person name="Daum C."/>
            <person name="Ng V."/>
            <person name="Clum A."/>
            <person name="Ohm R."/>
            <person name="Martin F."/>
            <person name="Silar P."/>
            <person name="Natvig D."/>
            <person name="Lalanne C."/>
            <person name="Gautier V."/>
            <person name="Ament-Velasquez S.L."/>
            <person name="Kruys A."/>
            <person name="Hutchinson M.I."/>
            <person name="Powell A.J."/>
            <person name="Barry K."/>
            <person name="Miller A.N."/>
            <person name="Grigoriev I.V."/>
            <person name="Debuchy R."/>
            <person name="Gladieux P."/>
            <person name="Thoren M.H."/>
            <person name="Johannesson H."/>
        </authorList>
    </citation>
    <scope>NUCLEOTIDE SEQUENCE</scope>
    <source>
        <strain evidence="5">PSN293</strain>
    </source>
</reference>
<dbReference type="PANTHER" id="PTHR47966:SF47">
    <property type="entry name" value="ENDOPEPTIDASE, PUTATIVE (AFU_ORTHOLOGUE AFUA_3G01220)-RELATED"/>
    <property type="match status" value="1"/>
</dbReference>
<dbReference type="InterPro" id="IPR001461">
    <property type="entry name" value="Aspartic_peptidase_A1"/>
</dbReference>
<feature type="active site" evidence="2">
    <location>
        <position position="125"/>
    </location>
</feature>